<dbReference type="InterPro" id="IPR036390">
    <property type="entry name" value="WH_DNA-bd_sf"/>
</dbReference>
<dbReference type="CDD" id="cd08432">
    <property type="entry name" value="PBP2_GcdR_TrpI_HvrB_AmpR_like"/>
    <property type="match status" value="1"/>
</dbReference>
<dbReference type="Proteomes" id="UP000016570">
    <property type="component" value="Unassembled WGS sequence"/>
</dbReference>
<evidence type="ECO:0000313" key="6">
    <source>
        <dbReference type="EMBL" id="GAD67976.1"/>
    </source>
</evidence>
<proteinExistence type="inferred from homology"/>
<dbReference type="GO" id="GO:0003700">
    <property type="term" value="F:DNA-binding transcription factor activity"/>
    <property type="evidence" value="ECO:0007669"/>
    <property type="project" value="InterPro"/>
</dbReference>
<feature type="domain" description="HTH lysR-type" evidence="5">
    <location>
        <begin position="1"/>
        <end position="63"/>
    </location>
</feature>
<accession>U2ZJP8</accession>
<evidence type="ECO:0000256" key="3">
    <source>
        <dbReference type="ARBA" id="ARBA00023125"/>
    </source>
</evidence>
<dbReference type="InterPro" id="IPR036388">
    <property type="entry name" value="WH-like_DNA-bd_sf"/>
</dbReference>
<dbReference type="InterPro" id="IPR000847">
    <property type="entry name" value="LysR_HTH_N"/>
</dbReference>
<dbReference type="AlphaFoldDB" id="U2ZJP8"/>
<dbReference type="InterPro" id="IPR058163">
    <property type="entry name" value="LysR-type_TF_proteobact-type"/>
</dbReference>
<evidence type="ECO:0000259" key="5">
    <source>
        <dbReference type="PROSITE" id="PS50931"/>
    </source>
</evidence>
<keyword evidence="2" id="KW-0805">Transcription regulation</keyword>
<protein>
    <submittedName>
        <fullName evidence="6">Putative LysR family transcriptional regulator</fullName>
    </submittedName>
</protein>
<dbReference type="GO" id="GO:0043565">
    <property type="term" value="F:sequence-specific DNA binding"/>
    <property type="evidence" value="ECO:0007669"/>
    <property type="project" value="TreeGrafter"/>
</dbReference>
<keyword evidence="3" id="KW-0238">DNA-binding</keyword>
<evidence type="ECO:0000256" key="4">
    <source>
        <dbReference type="ARBA" id="ARBA00023163"/>
    </source>
</evidence>
<dbReference type="PANTHER" id="PTHR30537">
    <property type="entry name" value="HTH-TYPE TRANSCRIPTIONAL REGULATOR"/>
    <property type="match status" value="1"/>
</dbReference>
<dbReference type="RefSeq" id="WP_021705947.1">
    <property type="nucleotide sequence ID" value="NZ_BATJ01000010.1"/>
</dbReference>
<dbReference type="PROSITE" id="PS50931">
    <property type="entry name" value="HTH_LYSR"/>
    <property type="match status" value="1"/>
</dbReference>
<dbReference type="PANTHER" id="PTHR30537:SF74">
    <property type="entry name" value="HTH-TYPE TRANSCRIPTIONAL REGULATOR TRPI"/>
    <property type="match status" value="1"/>
</dbReference>
<gene>
    <name evidence="6" type="ORF">VPR01S_10_01720</name>
</gene>
<keyword evidence="7" id="KW-1185">Reference proteome</keyword>
<organism evidence="6 7">
    <name type="scientific">Vibrio proteolyticus NBRC 13287</name>
    <dbReference type="NCBI Taxonomy" id="1219065"/>
    <lineage>
        <taxon>Bacteria</taxon>
        <taxon>Pseudomonadati</taxon>
        <taxon>Pseudomonadota</taxon>
        <taxon>Gammaproteobacteria</taxon>
        <taxon>Vibrionales</taxon>
        <taxon>Vibrionaceae</taxon>
        <taxon>Vibrio</taxon>
    </lineage>
</organism>
<dbReference type="SUPFAM" id="SSF53850">
    <property type="entry name" value="Periplasmic binding protein-like II"/>
    <property type="match status" value="1"/>
</dbReference>
<name>U2ZJP8_VIBPR</name>
<dbReference type="InterPro" id="IPR005119">
    <property type="entry name" value="LysR_subst-bd"/>
</dbReference>
<dbReference type="SUPFAM" id="SSF46785">
    <property type="entry name" value="Winged helix' DNA-binding domain"/>
    <property type="match status" value="1"/>
</dbReference>
<keyword evidence="4" id="KW-0804">Transcription</keyword>
<dbReference type="FunFam" id="1.10.10.10:FF:000001">
    <property type="entry name" value="LysR family transcriptional regulator"/>
    <property type="match status" value="1"/>
</dbReference>
<comment type="similarity">
    <text evidence="1">Belongs to the LysR transcriptional regulatory family.</text>
</comment>
<dbReference type="Gene3D" id="1.10.10.10">
    <property type="entry name" value="Winged helix-like DNA-binding domain superfamily/Winged helix DNA-binding domain"/>
    <property type="match status" value="1"/>
</dbReference>
<comment type="caution">
    <text evidence="6">The sequence shown here is derived from an EMBL/GenBank/DDBJ whole genome shotgun (WGS) entry which is preliminary data.</text>
</comment>
<dbReference type="Pfam" id="PF00126">
    <property type="entry name" value="HTH_1"/>
    <property type="match status" value="1"/>
</dbReference>
<dbReference type="Gene3D" id="3.40.190.10">
    <property type="entry name" value="Periplasmic binding protein-like II"/>
    <property type="match status" value="2"/>
</dbReference>
<dbReference type="Pfam" id="PF03466">
    <property type="entry name" value="LysR_substrate"/>
    <property type="match status" value="1"/>
</dbReference>
<evidence type="ECO:0000256" key="2">
    <source>
        <dbReference type="ARBA" id="ARBA00023015"/>
    </source>
</evidence>
<dbReference type="EMBL" id="BATJ01000010">
    <property type="protein sequence ID" value="GAD67976.1"/>
    <property type="molecule type" value="Genomic_DNA"/>
</dbReference>
<dbReference type="PRINTS" id="PR00039">
    <property type="entry name" value="HTHLYSR"/>
</dbReference>
<sequence length="301" mass="34155">MDNRLRHLAALRYFEAAARHQSYSKAALELHISQAAVSQKIRQLEDELACKLFVRQGRDMRLTAKGTTLYQQVSNGFEHILNGLNAIQSEPLEGMLTVNTTPSFASRWLMPKLWKFTMEHPLIPIRVYATTEHPVIKYGEVDVAIRQGLTTDLGTNLCKEVLYEEAVYPFCSPELADSMQLTHPEQLLQCWLIHGVDTKNFTWKNWFHEAGVEMSEEKVQWMEVGTFDMGLSAVMAGHGVCLGTDSLAGDFVERGLLVKPFDIGMSPGVRYTLFHDPGSSRRARIEAFTDWLHREVAQLSR</sequence>
<dbReference type="eggNOG" id="COG0583">
    <property type="taxonomic scope" value="Bacteria"/>
</dbReference>
<evidence type="ECO:0000256" key="1">
    <source>
        <dbReference type="ARBA" id="ARBA00009437"/>
    </source>
</evidence>
<reference evidence="6 7" key="1">
    <citation type="submission" date="2013-09" db="EMBL/GenBank/DDBJ databases">
        <title>Whole genome shotgun sequence of Vibrio proteolyticus NBRC 13287.</title>
        <authorList>
            <person name="Isaki S."/>
            <person name="Hosoyama A."/>
            <person name="Numata M."/>
            <person name="Hashimoto M."/>
            <person name="Hosoyama Y."/>
            <person name="Tsuchikane K."/>
            <person name="Noguchi M."/>
            <person name="Hirakata S."/>
            <person name="Ichikawa N."/>
            <person name="Ohji S."/>
            <person name="Yamazoe A."/>
            <person name="Fujita N."/>
        </authorList>
    </citation>
    <scope>NUCLEOTIDE SEQUENCE [LARGE SCALE GENOMIC DNA]</scope>
    <source>
        <strain evidence="6 7">NBRC 13287</strain>
    </source>
</reference>
<dbReference type="STRING" id="1219065.VPR01S_10_01720"/>
<evidence type="ECO:0000313" key="7">
    <source>
        <dbReference type="Proteomes" id="UP000016570"/>
    </source>
</evidence>
<dbReference type="GO" id="GO:0006351">
    <property type="term" value="P:DNA-templated transcription"/>
    <property type="evidence" value="ECO:0007669"/>
    <property type="project" value="TreeGrafter"/>
</dbReference>